<evidence type="ECO:0000256" key="3">
    <source>
        <dbReference type="PIRNR" id="PIRNR005719"/>
    </source>
</evidence>
<feature type="coiled-coil region" evidence="4">
    <location>
        <begin position="848"/>
        <end position="1045"/>
    </location>
</feature>
<dbReference type="Pfam" id="PF06470">
    <property type="entry name" value="SMC_hinge"/>
    <property type="match status" value="1"/>
</dbReference>
<feature type="region of interest" description="Disordered" evidence="5">
    <location>
        <begin position="112"/>
        <end position="213"/>
    </location>
</feature>
<dbReference type="Gene3D" id="3.40.50.300">
    <property type="entry name" value="P-loop containing nucleotide triphosphate hydrolases"/>
    <property type="match status" value="2"/>
</dbReference>
<evidence type="ECO:0000256" key="1">
    <source>
        <dbReference type="ARBA" id="ARBA00004123"/>
    </source>
</evidence>
<name>A0ABQ8ZFX7_9EUKA</name>
<feature type="compositionally biased region" description="Basic and acidic residues" evidence="5">
    <location>
        <begin position="484"/>
        <end position="499"/>
    </location>
</feature>
<feature type="coiled-coil region" evidence="4">
    <location>
        <begin position="1132"/>
        <end position="1263"/>
    </location>
</feature>
<feature type="region of interest" description="Disordered" evidence="5">
    <location>
        <begin position="484"/>
        <end position="519"/>
    </location>
</feature>
<dbReference type="SUPFAM" id="SSF52540">
    <property type="entry name" value="P-loop containing nucleoside triphosphate hydrolases"/>
    <property type="match status" value="3"/>
</dbReference>
<dbReference type="InterPro" id="IPR010935">
    <property type="entry name" value="SMC_hinge"/>
</dbReference>
<dbReference type="PIRSF" id="PIRSF005719">
    <property type="entry name" value="SMC"/>
    <property type="match status" value="1"/>
</dbReference>
<dbReference type="PANTHER" id="PTHR18937">
    <property type="entry name" value="STRUCTURAL MAINTENANCE OF CHROMOSOMES SMC FAMILY MEMBER"/>
    <property type="match status" value="1"/>
</dbReference>
<feature type="compositionally biased region" description="Basic and acidic residues" evidence="5">
    <location>
        <begin position="171"/>
        <end position="190"/>
    </location>
</feature>
<dbReference type="Proteomes" id="UP001150062">
    <property type="component" value="Unassembled WGS sequence"/>
</dbReference>
<comment type="similarity">
    <text evidence="3">Belongs to the SMC family.</text>
</comment>
<evidence type="ECO:0000313" key="9">
    <source>
        <dbReference type="Proteomes" id="UP001150062"/>
    </source>
</evidence>
<organism evidence="8 9">
    <name type="scientific">Anaeramoeba flamelloides</name>
    <dbReference type="NCBI Taxonomy" id="1746091"/>
    <lineage>
        <taxon>Eukaryota</taxon>
        <taxon>Metamonada</taxon>
        <taxon>Anaeramoebidae</taxon>
        <taxon>Anaeramoeba</taxon>
    </lineage>
</organism>
<keyword evidence="2 4" id="KW-0175">Coiled coil</keyword>
<evidence type="ECO:0000259" key="6">
    <source>
        <dbReference type="Pfam" id="PF02463"/>
    </source>
</evidence>
<dbReference type="InterPro" id="IPR036277">
    <property type="entry name" value="SMC_hinge_sf"/>
</dbReference>
<dbReference type="SUPFAM" id="SSF75553">
    <property type="entry name" value="Smc hinge domain"/>
    <property type="match status" value="1"/>
</dbReference>
<reference evidence="8" key="1">
    <citation type="submission" date="2022-08" db="EMBL/GenBank/DDBJ databases">
        <title>Novel sulfate-reducing endosymbionts in the free-living metamonad Anaeramoeba.</title>
        <authorList>
            <person name="Jerlstrom-Hultqvist J."/>
            <person name="Cepicka I."/>
            <person name="Gallot-Lavallee L."/>
            <person name="Salas-Leiva D."/>
            <person name="Curtis B.A."/>
            <person name="Zahonova K."/>
            <person name="Pipaliya S."/>
            <person name="Dacks J."/>
            <person name="Roger A.J."/>
        </authorList>
    </citation>
    <scope>NUCLEOTIDE SEQUENCE</scope>
    <source>
        <strain evidence="8">Schooner1</strain>
    </source>
</reference>
<feature type="compositionally biased region" description="Polar residues" evidence="5">
    <location>
        <begin position="506"/>
        <end position="515"/>
    </location>
</feature>
<proteinExistence type="inferred from homology"/>
<keyword evidence="3" id="KW-0539">Nucleus</keyword>
<evidence type="ECO:0000256" key="2">
    <source>
        <dbReference type="ARBA" id="ARBA00023054"/>
    </source>
</evidence>
<feature type="domain" description="SMC hinge" evidence="7">
    <location>
        <begin position="656"/>
        <end position="772"/>
    </location>
</feature>
<accession>A0ABQ8ZFX7</accession>
<sequence>MLEDDELITKEGLKIESIIISGFKCFRKKVTVNFDTFTAISGPNGSGKSTILEAICFVFGFKGSGIRVDSLDRIVNDQLPPHKRKAIVILNCHYVSNPKIKLSFKRQVRINLKKRRSPMNNCQSNKGNNGGCKSNSSPNSISELNSDYNQNPNSNKNKDSKKIQNSNFVSDEEKNKNKNKKKEKEKEKSQPKKNGKQKKTNKNSQVTDRYSPTKRLFEDSKSFKNYLKTTPIKIANGRNSYSSSYYIKTNKNKKFKAIKKSELTNYLIKFGIDLKHSDRFVIFQNRNLGIVESGPQTLLEFLEEIVGTVPLRNEIDEKNKECEILEEENGKISQKIFEISRHRDTLQPEVKKFQDYEETKRNLQEQTFDYVKQKRMYFYQIKKEIDEIIIKKSSQLKQEKTQNQDLNEQMKELETEMKKIETKRQKFDQKVDQLKTFLDRSNEKLNSQEIIKRKKEKQTESLKRRMKTVKKSIDLQKKTLKQTKEDIKKKEKSLKSFEKKQKKGNSNKNAITQEETNNKRIKQQLAKQMKSLKANTEYQKLTQQVQESQSNNKRLEKRQKLVKKKLKNLERDSQVRSDRLNNLKMNLEKHSNEVTLLDNKIQTTKEQINQKTDLLVKDESNKTMAERALLRLQSETKNVHEMEKILDQLKLDYPNRIYGFLKDLCHVDLEYKFVLNTILRNKLSSTIVVDDRDIAIEIVKQFRENRLGVVRCEILNDLRSKKNNNQNFDKYIPNNSMKLINAIELNHEKFYPVFFQLTKKWLISDVKTAEKMSLKIKKFNFATKEGDLFYSDGEINGGYRKPTEKILRFQILEKNLNKSINIQKGNYQEIQEKILFFKKEIGKLNPKIKETQRILKRIKSELKQLQNERIEKNTLINNSQSEVEALTNELKFIYEKKEQINIELQQIKEEIETFTMSNNSLEKLNTFNEKITKLELAIGETETFEKSIMKLNKEIKRLINKKTRTKSKLNQINENHSKLKNEIEILENEININIEDIKQLKIEEKKSRRQWKEGKQELSKFINKKKKYLEQIEQIEEKQQIVNSRIDKMEFKIKDKNADLNKVLKDQEEFYQQFNEIIKQIKLEERIRRKEIKNKNKKLKKLENDQGDGKSKIKDNGKSKGKGKGKGIDMDIEKEKEKENDLQIEIEIEKNNKSEIESDLESDIDSDIESDIESDLESDIRSEMEMEMEIENNKIDKENLELLLIQIKDFNKKLQQMEEDINVGVLEEDLNLQKKLIEEEKQKKKTQLALKKTQRIKEKIETQRRQIFQREMNLLNNKLSEIYKKINFMSVGDCYLQFNTIDPFSDGVYFKVKPDKSNFKLFQNLSGGQKSLAVITLSLSIQQVYSTSFFIWDEFDSALDGFSCDRLGKFIQQYSNDVQFIVVSHRPQLFEKSSLLIGTYDHNKTSQVAFLFK</sequence>
<dbReference type="InterPro" id="IPR024704">
    <property type="entry name" value="SMC"/>
</dbReference>
<gene>
    <name evidence="8" type="ORF">M0813_11188</name>
</gene>
<feature type="domain" description="RecF/RecN/SMC N-terminal" evidence="6">
    <location>
        <begin position="15"/>
        <end position="117"/>
    </location>
</feature>
<dbReference type="InterPro" id="IPR027417">
    <property type="entry name" value="P-loop_NTPase"/>
</dbReference>
<feature type="coiled-coil region" evidence="4">
    <location>
        <begin position="531"/>
        <end position="607"/>
    </location>
</feature>
<evidence type="ECO:0000313" key="8">
    <source>
        <dbReference type="EMBL" id="KAJ6255628.1"/>
    </source>
</evidence>
<comment type="subcellular location">
    <subcellularLocation>
        <location evidence="1 3">Nucleus</location>
    </subcellularLocation>
</comment>
<feature type="compositionally biased region" description="Low complexity" evidence="5">
    <location>
        <begin position="120"/>
        <end position="155"/>
    </location>
</feature>
<feature type="compositionally biased region" description="Basic and acidic residues" evidence="5">
    <location>
        <begin position="1101"/>
        <end position="1118"/>
    </location>
</feature>
<comment type="caution">
    <text evidence="8">The sequence shown here is derived from an EMBL/GenBank/DDBJ whole genome shotgun (WGS) entry which is preliminary data.</text>
</comment>
<keyword evidence="9" id="KW-1185">Reference proteome</keyword>
<dbReference type="InterPro" id="IPR003395">
    <property type="entry name" value="RecF/RecN/SMC_N"/>
</dbReference>
<dbReference type="Pfam" id="PF02463">
    <property type="entry name" value="SMC_N"/>
    <property type="match status" value="1"/>
</dbReference>
<dbReference type="EMBL" id="JAOAOG010000003">
    <property type="protein sequence ID" value="KAJ6255628.1"/>
    <property type="molecule type" value="Genomic_DNA"/>
</dbReference>
<evidence type="ECO:0000256" key="5">
    <source>
        <dbReference type="SAM" id="MobiDB-lite"/>
    </source>
</evidence>
<dbReference type="Gene3D" id="1.20.1060.20">
    <property type="match status" value="1"/>
</dbReference>
<evidence type="ECO:0000256" key="4">
    <source>
        <dbReference type="SAM" id="Coils"/>
    </source>
</evidence>
<evidence type="ECO:0000259" key="7">
    <source>
        <dbReference type="Pfam" id="PF06470"/>
    </source>
</evidence>
<feature type="region of interest" description="Disordered" evidence="5">
    <location>
        <begin position="1098"/>
        <end position="1130"/>
    </location>
</feature>
<feature type="compositionally biased region" description="Basic residues" evidence="5">
    <location>
        <begin position="191"/>
        <end position="201"/>
    </location>
</feature>
<protein>
    <recommendedName>
        <fullName evidence="3">Structural maintenance of chromosomes protein</fullName>
    </recommendedName>
</protein>